<keyword evidence="5" id="KW-1005">Bacterial flagellum biogenesis</keyword>
<dbReference type="AlphaFoldDB" id="A0A2S8F3K8"/>
<evidence type="ECO:0000313" key="10">
    <source>
        <dbReference type="EMBL" id="PQO26745.1"/>
    </source>
</evidence>
<proteinExistence type="inferred from homology"/>
<feature type="coiled-coil region" evidence="8">
    <location>
        <begin position="38"/>
        <end position="65"/>
    </location>
</feature>
<dbReference type="RefSeq" id="WP_105356981.1">
    <property type="nucleotide sequence ID" value="NZ_PUIA01000064.1"/>
</dbReference>
<dbReference type="OrthoDB" id="9152601at2"/>
<dbReference type="PANTHER" id="PTHR34982:SF1">
    <property type="entry name" value="FLAGELLAR ASSEMBLY PROTEIN FLIH"/>
    <property type="match status" value="1"/>
</dbReference>
<evidence type="ECO:0000256" key="6">
    <source>
        <dbReference type="ARBA" id="ARBA00022927"/>
    </source>
</evidence>
<keyword evidence="8" id="KW-0175">Coiled coil</keyword>
<dbReference type="InterPro" id="IPR051472">
    <property type="entry name" value="T3SS_Stator/FliH"/>
</dbReference>
<name>A0A2S8F3K8_9BACT</name>
<evidence type="ECO:0000259" key="9">
    <source>
        <dbReference type="Pfam" id="PF02108"/>
    </source>
</evidence>
<sequence>MAVIKSGKLEHEAHSLSTIAFNLNDVSDKAQSDLNNVKLKAADIIKQAQEQAKQIRAKAEAEGRQAAEQKARQSLKTEVDQHAATLLPALRTLVQDLTTERQHWLNQWEKVGLQVATAIAEKIIRREIAADPQISATLVRESLQLAAGCGEIHIRLNPQDLSSMQSGEAMLCDELKKLAATQIIADPAISRGGCVVETRFGSIDNRIETQLSRIADELGDAQ</sequence>
<evidence type="ECO:0000256" key="1">
    <source>
        <dbReference type="ARBA" id="ARBA00003041"/>
    </source>
</evidence>
<comment type="caution">
    <text evidence="10">The sequence shown here is derived from an EMBL/GenBank/DDBJ whole genome shotgun (WGS) entry which is preliminary data.</text>
</comment>
<dbReference type="InterPro" id="IPR018035">
    <property type="entry name" value="Flagellar_FliH/T3SS_HrpE"/>
</dbReference>
<comment type="function">
    <text evidence="1">Needed for flagellar regrowth and assembly.</text>
</comment>
<dbReference type="GO" id="GO:0015031">
    <property type="term" value="P:protein transport"/>
    <property type="evidence" value="ECO:0007669"/>
    <property type="project" value="UniProtKB-KW"/>
</dbReference>
<accession>A0A2S8F3K8</accession>
<evidence type="ECO:0000256" key="5">
    <source>
        <dbReference type="ARBA" id="ARBA00022795"/>
    </source>
</evidence>
<evidence type="ECO:0000256" key="4">
    <source>
        <dbReference type="ARBA" id="ARBA00022448"/>
    </source>
</evidence>
<keyword evidence="4" id="KW-0813">Transport</keyword>
<reference evidence="10 11" key="1">
    <citation type="submission" date="2018-02" db="EMBL/GenBank/DDBJ databases">
        <title>Comparative genomes isolates from brazilian mangrove.</title>
        <authorList>
            <person name="Araujo J.E."/>
            <person name="Taketani R.G."/>
            <person name="Silva M.C.P."/>
            <person name="Loureco M.V."/>
            <person name="Andreote F.D."/>
        </authorList>
    </citation>
    <scope>NUCLEOTIDE SEQUENCE [LARGE SCALE GENOMIC DNA]</scope>
    <source>
        <strain evidence="10 11">HEX-2 MGV</strain>
    </source>
</reference>
<evidence type="ECO:0000256" key="7">
    <source>
        <dbReference type="ARBA" id="ARBA00023225"/>
    </source>
</evidence>
<dbReference type="GO" id="GO:0044781">
    <property type="term" value="P:bacterial-type flagellum organization"/>
    <property type="evidence" value="ECO:0007669"/>
    <property type="project" value="UniProtKB-KW"/>
</dbReference>
<keyword evidence="7" id="KW-1006">Bacterial flagellum protein export</keyword>
<evidence type="ECO:0000313" key="11">
    <source>
        <dbReference type="Proteomes" id="UP000240009"/>
    </source>
</evidence>
<feature type="domain" description="Flagellar assembly protein FliH/Type III secretion system HrpE" evidence="9">
    <location>
        <begin position="90"/>
        <end position="213"/>
    </location>
</feature>
<protein>
    <recommendedName>
        <fullName evidence="3">Flagellar assembly protein FliH</fullName>
    </recommendedName>
</protein>
<evidence type="ECO:0000256" key="2">
    <source>
        <dbReference type="ARBA" id="ARBA00006602"/>
    </source>
</evidence>
<dbReference type="EMBL" id="PUIA01000064">
    <property type="protein sequence ID" value="PQO26745.1"/>
    <property type="molecule type" value="Genomic_DNA"/>
</dbReference>
<gene>
    <name evidence="10" type="ORF">C5Y96_19880</name>
</gene>
<organism evidence="10 11">
    <name type="scientific">Blastopirellula marina</name>
    <dbReference type="NCBI Taxonomy" id="124"/>
    <lineage>
        <taxon>Bacteria</taxon>
        <taxon>Pseudomonadati</taxon>
        <taxon>Planctomycetota</taxon>
        <taxon>Planctomycetia</taxon>
        <taxon>Pirellulales</taxon>
        <taxon>Pirellulaceae</taxon>
        <taxon>Blastopirellula</taxon>
    </lineage>
</organism>
<dbReference type="GO" id="GO:0005829">
    <property type="term" value="C:cytosol"/>
    <property type="evidence" value="ECO:0007669"/>
    <property type="project" value="TreeGrafter"/>
</dbReference>
<dbReference type="SUPFAM" id="SSF160527">
    <property type="entry name" value="V-type ATPase subunit E-like"/>
    <property type="match status" value="1"/>
</dbReference>
<dbReference type="Proteomes" id="UP000240009">
    <property type="component" value="Unassembled WGS sequence"/>
</dbReference>
<evidence type="ECO:0000256" key="3">
    <source>
        <dbReference type="ARBA" id="ARBA00016507"/>
    </source>
</evidence>
<keyword evidence="6" id="KW-0653">Protein transport</keyword>
<evidence type="ECO:0000256" key="8">
    <source>
        <dbReference type="SAM" id="Coils"/>
    </source>
</evidence>
<dbReference type="Pfam" id="PF02108">
    <property type="entry name" value="FliH"/>
    <property type="match status" value="1"/>
</dbReference>
<comment type="similarity">
    <text evidence="2">Belongs to the FliH family.</text>
</comment>
<dbReference type="PANTHER" id="PTHR34982">
    <property type="entry name" value="YOP PROTEINS TRANSLOCATION PROTEIN L"/>
    <property type="match status" value="1"/>
</dbReference>